<sequence>MIGRVINGVFGAGGAALLSQFPAFFAQYQQQLAGRLAQARADLSQVTEEAARLGLSPDEYLAKAEADGGEFTRVLVEGARATLHALDKLQAAYEAFSIATPLGRPVAFVQHFDPTIADSTMANFQPAVPLTIEGLIYAGTGLLLGVALLALLEWLGLLSLRATGLSRRPKTSGGLRAR</sequence>
<proteinExistence type="predicted"/>
<dbReference type="EMBL" id="FWZX01000002">
    <property type="protein sequence ID" value="SMF00327.1"/>
    <property type="molecule type" value="Genomic_DNA"/>
</dbReference>
<gene>
    <name evidence="2" type="ORF">SAMN05428998_102339</name>
</gene>
<dbReference type="InterPro" id="IPR022584">
    <property type="entry name" value="DUF2937"/>
</dbReference>
<dbReference type="Pfam" id="PF11157">
    <property type="entry name" value="DUF2937"/>
    <property type="match status" value="1"/>
</dbReference>
<keyword evidence="1" id="KW-0472">Membrane</keyword>
<dbReference type="Proteomes" id="UP000192917">
    <property type="component" value="Unassembled WGS sequence"/>
</dbReference>
<organism evidence="2 3">
    <name type="scientific">Tistlia consotensis USBA 355</name>
    <dbReference type="NCBI Taxonomy" id="560819"/>
    <lineage>
        <taxon>Bacteria</taxon>
        <taxon>Pseudomonadati</taxon>
        <taxon>Pseudomonadota</taxon>
        <taxon>Alphaproteobacteria</taxon>
        <taxon>Rhodospirillales</taxon>
        <taxon>Rhodovibrionaceae</taxon>
        <taxon>Tistlia</taxon>
    </lineage>
</organism>
<dbReference type="RefSeq" id="WP_085121407.1">
    <property type="nucleotide sequence ID" value="NZ_FWZX01000002.1"/>
</dbReference>
<keyword evidence="3" id="KW-1185">Reference proteome</keyword>
<keyword evidence="1" id="KW-1133">Transmembrane helix</keyword>
<name>A0A1Y6BER9_9PROT</name>
<evidence type="ECO:0000313" key="2">
    <source>
        <dbReference type="EMBL" id="SMF00327.1"/>
    </source>
</evidence>
<reference evidence="2 3" key="1">
    <citation type="submission" date="2017-04" db="EMBL/GenBank/DDBJ databases">
        <authorList>
            <person name="Afonso C.L."/>
            <person name="Miller P.J."/>
            <person name="Scott M.A."/>
            <person name="Spackman E."/>
            <person name="Goraichik I."/>
            <person name="Dimitrov K.M."/>
            <person name="Suarez D.L."/>
            <person name="Swayne D.E."/>
        </authorList>
    </citation>
    <scope>NUCLEOTIDE SEQUENCE [LARGE SCALE GENOMIC DNA]</scope>
    <source>
        <strain evidence="2 3">USBA 355</strain>
    </source>
</reference>
<keyword evidence="1" id="KW-0812">Transmembrane</keyword>
<feature type="transmembrane region" description="Helical" evidence="1">
    <location>
        <begin position="135"/>
        <end position="160"/>
    </location>
</feature>
<dbReference type="STRING" id="560819.SAMN05428998_102339"/>
<evidence type="ECO:0000256" key="1">
    <source>
        <dbReference type="SAM" id="Phobius"/>
    </source>
</evidence>
<accession>A0A1Y6BER9</accession>
<evidence type="ECO:0008006" key="4">
    <source>
        <dbReference type="Google" id="ProtNLM"/>
    </source>
</evidence>
<protein>
    <recommendedName>
        <fullName evidence="4">DUF2937 family protein</fullName>
    </recommendedName>
</protein>
<evidence type="ECO:0000313" key="3">
    <source>
        <dbReference type="Proteomes" id="UP000192917"/>
    </source>
</evidence>
<dbReference type="AlphaFoldDB" id="A0A1Y6BER9"/>